<evidence type="ECO:0000259" key="1">
    <source>
        <dbReference type="Pfam" id="PF13575"/>
    </source>
</evidence>
<accession>A0ABV8WU56</accession>
<dbReference type="EMBL" id="JBHSDT010000004">
    <property type="protein sequence ID" value="MFC4402494.1"/>
    <property type="molecule type" value="Genomic_DNA"/>
</dbReference>
<dbReference type="Pfam" id="PF13575">
    <property type="entry name" value="DUF4135"/>
    <property type="match status" value="1"/>
</dbReference>
<evidence type="ECO:0000313" key="3">
    <source>
        <dbReference type="Proteomes" id="UP001595882"/>
    </source>
</evidence>
<dbReference type="InterPro" id="IPR025410">
    <property type="entry name" value="Lant_dehyd"/>
</dbReference>
<dbReference type="Pfam" id="PF05147">
    <property type="entry name" value="LANC_like"/>
    <property type="match status" value="1"/>
</dbReference>
<dbReference type="NCBIfam" id="TIGR03897">
    <property type="entry name" value="lanti_2_LanM"/>
    <property type="match status" value="1"/>
</dbReference>
<dbReference type="Gene3D" id="1.50.10.20">
    <property type="match status" value="1"/>
</dbReference>
<name>A0ABV8WU56_9BACI</name>
<reference evidence="3" key="1">
    <citation type="journal article" date="2019" name="Int. J. Syst. Evol. Microbiol.">
        <title>The Global Catalogue of Microorganisms (GCM) 10K type strain sequencing project: providing services to taxonomists for standard genome sequencing and annotation.</title>
        <authorList>
            <consortium name="The Broad Institute Genomics Platform"/>
            <consortium name="The Broad Institute Genome Sequencing Center for Infectious Disease"/>
            <person name="Wu L."/>
            <person name="Ma J."/>
        </authorList>
    </citation>
    <scope>NUCLEOTIDE SEQUENCE [LARGE SCALE GENOMIC DNA]</scope>
    <source>
        <strain evidence="3">CCUG 37865</strain>
    </source>
</reference>
<dbReference type="InterPro" id="IPR017146">
    <property type="entry name" value="Lanti_2_LanM"/>
</dbReference>
<dbReference type="SUPFAM" id="SSF158745">
    <property type="entry name" value="LanC-like"/>
    <property type="match status" value="1"/>
</dbReference>
<feature type="domain" description="Lantibiotic biosynthesis protein dehydration" evidence="1">
    <location>
        <begin position="162"/>
        <end position="524"/>
    </location>
</feature>
<dbReference type="InterPro" id="IPR007822">
    <property type="entry name" value="LANC-like"/>
</dbReference>
<dbReference type="CDD" id="cd04792">
    <property type="entry name" value="LanM-like"/>
    <property type="match status" value="1"/>
</dbReference>
<dbReference type="SMART" id="SM01260">
    <property type="entry name" value="LANC_like"/>
    <property type="match status" value="1"/>
</dbReference>
<proteinExistence type="predicted"/>
<gene>
    <name evidence="2" type="ORF">ACFOY7_05360</name>
</gene>
<sequence length="979" mass="114816">MNKVLQNNETLINHILKEGFNMEPIDIPETSGDMVYHYVAELVGLSKRRNAIDFNKERKGKPESFDKIYDTLTLLGMKVFQSNISCEDKIVIEEIYDFEQYLANIYFILYKKIRKFMQSSLVYEMNILREAGSLGDQDPHGQYQFFEDYFFPYYWEKFLVNYPLLVRNIVNTYLFTFNNTCLLLKRLKKDFNRLKESGLITHNQAKVAKLELAGDSHNKGNHVTIIHMNNDEKIVYKLGNSEILTIYNQILRVIQENAQFKVMRALQREGYLWIEYIESKSCSKQEEVKMYYQNIGKVLFVVYLLNGNDIHNENIIAHRTSPVIVDFETITSQFVEKDSEFLSRHLSQSVLRTRMLPIKYGRNNEGIRDFSAIGRKLKVEIKNRTLQNPFTSVMREVTTSCVKEDINTHLPEWMGERIDFENYRGEIIKGFETAYKSASNYKETLKDIVNNAPTFTTRTIFRSTRVYTEILKKVNTPSLLRNEQETKTYLRKLLRLNKQLRLDSLIIDQEIDQLLNNDIPYFVTEFQTGRLMIEKRKSNLEFPVPKDQVINKMNRLSISDKIFQINLVEISLNPQQEKIQFEFPDKKVEKITVHTILSLDKYKKMKLDLLSTIGKSMYVNREHSQEINFLGLKQDWQGNYRYDVLNKGIYDGTLGVLLYLNTYDEIEKHGIDLVMRNNLALQSIQVINSEDRKIGLVNGTSAVLQFLVLNKRLFHSERTKIKKDIFYYYQNILTENRYYDKNLDLLEGTTGLIVSLFSYYHSFKDPAIIPLIDQLGKYLLNNKEKMMGTEGIANPIGEKLDLFESKRGLVHGYSGYLIAFYCCYKITNNREYYNAFCYMEQLEEEVLKYERSLSWCKGWTGIGVARLTLLKLGLNHEKTYTQLEQIKTKLINGIDQFKDYSLCHGFIGALDLLFIMDEKGFLTKKEKEKVQSYLFTFIKQFHINHYNPNKISLFTGLSGIGYFLNRIESKEPSVICFGL</sequence>
<dbReference type="PRINTS" id="PR01950">
    <property type="entry name" value="LANCSUPER"/>
</dbReference>
<comment type="caution">
    <text evidence="2">The sequence shown here is derived from an EMBL/GenBank/DDBJ whole genome shotgun (WGS) entry which is preliminary data.</text>
</comment>
<dbReference type="RefSeq" id="WP_390250140.1">
    <property type="nucleotide sequence ID" value="NZ_JBHSDT010000004.1"/>
</dbReference>
<dbReference type="Proteomes" id="UP001595882">
    <property type="component" value="Unassembled WGS sequence"/>
</dbReference>
<protein>
    <submittedName>
        <fullName evidence="2">Type 2 lanthipeptide synthetase LanM family protein</fullName>
    </submittedName>
</protein>
<keyword evidence="3" id="KW-1185">Reference proteome</keyword>
<organism evidence="2 3">
    <name type="scientific">Gracilibacillus xinjiangensis</name>
    <dbReference type="NCBI Taxonomy" id="1193282"/>
    <lineage>
        <taxon>Bacteria</taxon>
        <taxon>Bacillati</taxon>
        <taxon>Bacillota</taxon>
        <taxon>Bacilli</taxon>
        <taxon>Bacillales</taxon>
        <taxon>Bacillaceae</taxon>
        <taxon>Gracilibacillus</taxon>
    </lineage>
</organism>
<evidence type="ECO:0000313" key="2">
    <source>
        <dbReference type="EMBL" id="MFC4402494.1"/>
    </source>
</evidence>
<dbReference type="PIRSF" id="PIRSF037228">
    <property type="entry name" value="Lant_mod_RumM"/>
    <property type="match status" value="1"/>
</dbReference>